<evidence type="ECO:0000313" key="3">
    <source>
        <dbReference type="Proteomes" id="UP000673394"/>
    </source>
</evidence>
<comment type="caution">
    <text evidence="2">The sequence shown here is derived from an EMBL/GenBank/DDBJ whole genome shotgun (WGS) entry which is preliminary data.</text>
</comment>
<dbReference type="PANTHER" id="PTHR43792:SF13">
    <property type="entry name" value="ACETYLTRANSFERASE"/>
    <property type="match status" value="1"/>
</dbReference>
<sequence length="148" mass="16272">MFIVTTERLTLLPISTLNANDFQTYIQDKKHIGRYIEQLKLDPTLLGWGVWLVTDTTTREVLGDIGFKGTPTGGIAEVGYGFNPSARNQGYATESVRALLDWAFSTGQAAAIVAECLADNHASINVLKKLGMKQTDEQDGMLYWTLSA</sequence>
<feature type="domain" description="N-acetyltransferase" evidence="1">
    <location>
        <begin position="12"/>
        <end position="148"/>
    </location>
</feature>
<dbReference type="PROSITE" id="PS51186">
    <property type="entry name" value="GNAT"/>
    <property type="match status" value="1"/>
</dbReference>
<dbReference type="Pfam" id="PF13302">
    <property type="entry name" value="Acetyltransf_3"/>
    <property type="match status" value="1"/>
</dbReference>
<reference evidence="2 3" key="1">
    <citation type="submission" date="2021-04" db="EMBL/GenBank/DDBJ databases">
        <title>Paenibacillus sp. DLE-14 whole genome sequence.</title>
        <authorList>
            <person name="Ham Y.J."/>
        </authorList>
    </citation>
    <scope>NUCLEOTIDE SEQUENCE [LARGE SCALE GENOMIC DNA]</scope>
    <source>
        <strain evidence="2 3">DLE-14</strain>
    </source>
</reference>
<gene>
    <name evidence="2" type="ORF">I8J30_20460</name>
</gene>
<dbReference type="InterPro" id="IPR000182">
    <property type="entry name" value="GNAT_dom"/>
</dbReference>
<keyword evidence="3" id="KW-1185">Reference proteome</keyword>
<dbReference type="EMBL" id="JAGKSP010000009">
    <property type="protein sequence ID" value="MBP3965102.1"/>
    <property type="molecule type" value="Genomic_DNA"/>
</dbReference>
<dbReference type="RefSeq" id="WP_210661287.1">
    <property type="nucleotide sequence ID" value="NZ_JAGKSP010000009.1"/>
</dbReference>
<dbReference type="PANTHER" id="PTHR43792">
    <property type="entry name" value="GNAT FAMILY, PUTATIVE (AFU_ORTHOLOGUE AFUA_3G00765)-RELATED-RELATED"/>
    <property type="match status" value="1"/>
</dbReference>
<dbReference type="Proteomes" id="UP000673394">
    <property type="component" value="Unassembled WGS sequence"/>
</dbReference>
<dbReference type="Gene3D" id="3.40.630.30">
    <property type="match status" value="1"/>
</dbReference>
<organism evidence="2 3">
    <name type="scientific">Paenibacillus lignilyticus</name>
    <dbReference type="NCBI Taxonomy" id="1172615"/>
    <lineage>
        <taxon>Bacteria</taxon>
        <taxon>Bacillati</taxon>
        <taxon>Bacillota</taxon>
        <taxon>Bacilli</taxon>
        <taxon>Bacillales</taxon>
        <taxon>Paenibacillaceae</taxon>
        <taxon>Paenibacillus</taxon>
    </lineage>
</organism>
<evidence type="ECO:0000313" key="2">
    <source>
        <dbReference type="EMBL" id="MBP3965102.1"/>
    </source>
</evidence>
<dbReference type="InterPro" id="IPR016181">
    <property type="entry name" value="Acyl_CoA_acyltransferase"/>
</dbReference>
<dbReference type="InterPro" id="IPR051531">
    <property type="entry name" value="N-acetyltransferase"/>
</dbReference>
<evidence type="ECO:0000259" key="1">
    <source>
        <dbReference type="PROSITE" id="PS51186"/>
    </source>
</evidence>
<proteinExistence type="predicted"/>
<accession>A0ABS5CGV9</accession>
<name>A0ABS5CGV9_9BACL</name>
<protein>
    <submittedName>
        <fullName evidence="2">GNAT family N-acetyltransferase</fullName>
    </submittedName>
</protein>
<dbReference type="SUPFAM" id="SSF55729">
    <property type="entry name" value="Acyl-CoA N-acyltransferases (Nat)"/>
    <property type="match status" value="1"/>
</dbReference>